<dbReference type="RefSeq" id="WP_275217920.1">
    <property type="nucleotide sequence ID" value="NZ_JAPHVQ010000005.1"/>
</dbReference>
<dbReference type="GO" id="GO:0044718">
    <property type="term" value="P:siderophore transmembrane transport"/>
    <property type="evidence" value="ECO:0007669"/>
    <property type="project" value="TreeGrafter"/>
</dbReference>
<feature type="domain" description="TonB-dependent receptor-like beta-barrel" evidence="11">
    <location>
        <begin position="334"/>
        <end position="875"/>
    </location>
</feature>
<comment type="similarity">
    <text evidence="8">Belongs to the TonB-dependent receptor family.</text>
</comment>
<keyword evidence="4" id="KW-0812">Transmembrane</keyword>
<dbReference type="Pfam" id="PF00593">
    <property type="entry name" value="TonB_dep_Rec_b-barrel"/>
    <property type="match status" value="1"/>
</dbReference>
<comment type="subcellular location">
    <subcellularLocation>
        <location evidence="1">Cell outer membrane</location>
        <topology evidence="1">Multi-pass membrane protein</topology>
    </subcellularLocation>
</comment>
<evidence type="ECO:0000256" key="8">
    <source>
        <dbReference type="RuleBase" id="RU003357"/>
    </source>
</evidence>
<keyword evidence="2" id="KW-0813">Transport</keyword>
<feature type="chain" id="PRO_5040867729" evidence="10">
    <location>
        <begin position="21"/>
        <end position="905"/>
    </location>
</feature>
<reference evidence="13" key="2">
    <citation type="journal article" date="2023" name="Pathogens">
        <title>Pathological Features and Genomic Characterization of an Actinobacillus equuli subsp. equuli Bearing Unique Virulence-Associated Genes from an Adult Horse with Pleuropneumonia.</title>
        <authorList>
            <person name="Kamali M."/>
            <person name="Carossino M."/>
            <person name="Del Piero F."/>
            <person name="Peak L."/>
            <person name="Mitchell M.S."/>
            <person name="Willette J."/>
            <person name="Baker R."/>
            <person name="Li F."/>
            <person name="Kenez A."/>
            <person name="Balasuriya U.B.R."/>
            <person name="Go Y.Y."/>
        </authorList>
    </citation>
    <scope>NUCLEOTIDE SEQUENCE</scope>
    <source>
        <strain evidence="13">4524</strain>
    </source>
</reference>
<evidence type="ECO:0000256" key="5">
    <source>
        <dbReference type="ARBA" id="ARBA00023077"/>
    </source>
</evidence>
<evidence type="ECO:0000256" key="9">
    <source>
        <dbReference type="SAM" id="MobiDB-lite"/>
    </source>
</evidence>
<dbReference type="InterPro" id="IPR036942">
    <property type="entry name" value="Beta-barrel_TonB_sf"/>
</dbReference>
<feature type="compositionally biased region" description="Basic and acidic residues" evidence="9">
    <location>
        <begin position="382"/>
        <end position="393"/>
    </location>
</feature>
<dbReference type="InterPro" id="IPR037066">
    <property type="entry name" value="Plug_dom_sf"/>
</dbReference>
<evidence type="ECO:0000259" key="11">
    <source>
        <dbReference type="Pfam" id="PF00593"/>
    </source>
</evidence>
<dbReference type="InterPro" id="IPR012910">
    <property type="entry name" value="Plug_dom"/>
</dbReference>
<name>A0A9X4G6A4_ACTEU</name>
<evidence type="ECO:0000256" key="1">
    <source>
        <dbReference type="ARBA" id="ARBA00004571"/>
    </source>
</evidence>
<proteinExistence type="inferred from homology"/>
<dbReference type="Gene3D" id="2.40.170.20">
    <property type="entry name" value="TonB-dependent receptor, beta-barrel domain"/>
    <property type="match status" value="1"/>
</dbReference>
<dbReference type="AlphaFoldDB" id="A0A9X4G6A4"/>
<dbReference type="PANTHER" id="PTHR30069:SF40">
    <property type="entry name" value="TONB-DEPENDENT RECEPTOR NMB0964-RELATED"/>
    <property type="match status" value="1"/>
</dbReference>
<reference evidence="13" key="1">
    <citation type="submission" date="2022-11" db="EMBL/GenBank/DDBJ databases">
        <authorList>
            <person name="Kamali M."/>
            <person name="Peak L."/>
            <person name="Go Y.Y."/>
            <person name="Balasuriya U.B.R."/>
            <person name="Carossino M."/>
        </authorList>
    </citation>
    <scope>NUCLEOTIDE SEQUENCE</scope>
    <source>
        <strain evidence="13">4524</strain>
    </source>
</reference>
<dbReference type="SUPFAM" id="SSF56935">
    <property type="entry name" value="Porins"/>
    <property type="match status" value="1"/>
</dbReference>
<evidence type="ECO:0000256" key="10">
    <source>
        <dbReference type="SAM" id="SignalP"/>
    </source>
</evidence>
<dbReference type="InterPro" id="IPR000531">
    <property type="entry name" value="Beta-barrel_TonB"/>
</dbReference>
<dbReference type="EMBL" id="JAPHVQ010000005">
    <property type="protein sequence ID" value="MDE8034855.1"/>
    <property type="molecule type" value="Genomic_DNA"/>
</dbReference>
<dbReference type="Pfam" id="PF07715">
    <property type="entry name" value="Plug"/>
    <property type="match status" value="1"/>
</dbReference>
<organism evidence="13 14">
    <name type="scientific">Actinobacillus equuli subsp. equuli</name>
    <dbReference type="NCBI Taxonomy" id="202947"/>
    <lineage>
        <taxon>Bacteria</taxon>
        <taxon>Pseudomonadati</taxon>
        <taxon>Pseudomonadota</taxon>
        <taxon>Gammaproteobacteria</taxon>
        <taxon>Pasteurellales</taxon>
        <taxon>Pasteurellaceae</taxon>
        <taxon>Actinobacillus</taxon>
    </lineage>
</organism>
<evidence type="ECO:0000256" key="7">
    <source>
        <dbReference type="ARBA" id="ARBA00023237"/>
    </source>
</evidence>
<evidence type="ECO:0000256" key="3">
    <source>
        <dbReference type="ARBA" id="ARBA00022452"/>
    </source>
</evidence>
<accession>A0A9X4G6A4</accession>
<dbReference type="Proteomes" id="UP001142444">
    <property type="component" value="Unassembled WGS sequence"/>
</dbReference>
<evidence type="ECO:0000313" key="14">
    <source>
        <dbReference type="Proteomes" id="UP001142444"/>
    </source>
</evidence>
<sequence length="905" mass="102087">MKKNAITVALFTLLSLTAQAEERIELEEVKVNARGKLGDSVLNNADNISDQVVDKSQLKHRSATLGNALAGELGIHSNPFGGGASKPIIRGQDGVRVKILQNGTDVIDMSSLSPDHVVAADTLLANQVELVRGANTLLYSTASPAGVVNVVDGRIPTQMPTGSILPNLEGEALVRYNTASKEVVNTAGITLGLGNHFALRLEGLKRNADNYRVPKFQAESKQLNYLPGSDNKSNVGTIGLSYIHDKGYLGASYSYRKDRYSIPGHIHCNSDKEHFTQWYGSGRYYLSIYPHLMGDEDIYDNPHTHCRHNHNEPSEDNPTGILVNHLHDSPYILMNTKRYDVRGELLQPFKWLDKAKLSLTFADYYHDERDPGNPQTQSNPKSSERSPTVDKNSENAIFKNKGFNSRLELYHAPTKHFKGLVGLQYQTQKASAGEVLLPSYFESPEAYSKALQNNVNSYRPYLLVPHTNKSLSLFGLEQFNLGKFSLDTAIRYEKQRTPVHYEQKLLNHALNSLQKDPSRPKVYSPIHPDLTPYKQNALSYAATTSWDFTPENRLSLSYSHNERIPSPMELYYQGRHLATSSFEHGNKDLTKEKSDNYELAFRHAGDKVFYKTSGYYSDFDNYIFNENVEKEGNLYLRRYNQTTAKFYGLEAEVTYQFHPDHSITLFGDIVRGRIGKLSPVIGKNFYDKDPILDEDNINADCLLGGGNLNQCVSFSNQDELAVPPIVDLEPSCSKEDIKASPEYCVIAYPGQLSTDKLERPATNAPRVPPVRLGFRWQGYFDQNWSANLEYIHVFTQKRVSTSTIAIKPRLHTPKGCTRDDSDCEIKNYVNNNLPMIARKVTENKTQGYNLLNLGIDYNRIIKNVDYTFSLRANNVLNEQIYIHNSFLPYVPQIGRNFTFAVNVKF</sequence>
<keyword evidence="14" id="KW-1185">Reference proteome</keyword>
<comment type="caution">
    <text evidence="13">The sequence shown here is derived from an EMBL/GenBank/DDBJ whole genome shotgun (WGS) entry which is preliminary data.</text>
</comment>
<gene>
    <name evidence="13" type="ORF">OQ257_06700</name>
</gene>
<keyword evidence="6 8" id="KW-0472">Membrane</keyword>
<protein>
    <submittedName>
        <fullName evidence="13">TonB-dependent receptor</fullName>
    </submittedName>
</protein>
<evidence type="ECO:0000259" key="12">
    <source>
        <dbReference type="Pfam" id="PF07715"/>
    </source>
</evidence>
<feature type="domain" description="TonB-dependent receptor plug" evidence="12">
    <location>
        <begin position="49"/>
        <end position="147"/>
    </location>
</feature>
<keyword evidence="13" id="KW-0675">Receptor</keyword>
<evidence type="ECO:0000256" key="2">
    <source>
        <dbReference type="ARBA" id="ARBA00022448"/>
    </source>
</evidence>
<dbReference type="GO" id="GO:0009279">
    <property type="term" value="C:cell outer membrane"/>
    <property type="evidence" value="ECO:0007669"/>
    <property type="project" value="UniProtKB-SubCell"/>
</dbReference>
<feature type="region of interest" description="Disordered" evidence="9">
    <location>
        <begin position="366"/>
        <end position="394"/>
    </location>
</feature>
<evidence type="ECO:0000256" key="4">
    <source>
        <dbReference type="ARBA" id="ARBA00022692"/>
    </source>
</evidence>
<feature type="signal peptide" evidence="10">
    <location>
        <begin position="1"/>
        <end position="20"/>
    </location>
</feature>
<evidence type="ECO:0000313" key="13">
    <source>
        <dbReference type="EMBL" id="MDE8034855.1"/>
    </source>
</evidence>
<dbReference type="InterPro" id="IPR039426">
    <property type="entry name" value="TonB-dep_rcpt-like"/>
</dbReference>
<keyword evidence="10" id="KW-0732">Signal</keyword>
<dbReference type="GO" id="GO:0015344">
    <property type="term" value="F:siderophore uptake transmembrane transporter activity"/>
    <property type="evidence" value="ECO:0007669"/>
    <property type="project" value="TreeGrafter"/>
</dbReference>
<dbReference type="Gene3D" id="2.170.130.10">
    <property type="entry name" value="TonB-dependent receptor, plug domain"/>
    <property type="match status" value="1"/>
</dbReference>
<keyword evidence="7" id="KW-0998">Cell outer membrane</keyword>
<evidence type="ECO:0000256" key="6">
    <source>
        <dbReference type="ARBA" id="ARBA00023136"/>
    </source>
</evidence>
<keyword evidence="5 8" id="KW-0798">TonB box</keyword>
<dbReference type="PANTHER" id="PTHR30069">
    <property type="entry name" value="TONB-DEPENDENT OUTER MEMBRANE RECEPTOR"/>
    <property type="match status" value="1"/>
</dbReference>
<keyword evidence="3" id="KW-1134">Transmembrane beta strand</keyword>